<evidence type="ECO:0000256" key="2">
    <source>
        <dbReference type="SAM" id="MobiDB-lite"/>
    </source>
</evidence>
<dbReference type="GO" id="GO:0003677">
    <property type="term" value="F:DNA binding"/>
    <property type="evidence" value="ECO:0007669"/>
    <property type="project" value="InterPro"/>
</dbReference>
<evidence type="ECO:0000256" key="1">
    <source>
        <dbReference type="PROSITE-ProRule" id="PRU00047"/>
    </source>
</evidence>
<comment type="caution">
    <text evidence="4">The sequence shown here is derived from an EMBL/GenBank/DDBJ whole genome shotgun (WGS) entry which is preliminary data.</text>
</comment>
<dbReference type="GO" id="GO:0008270">
    <property type="term" value="F:zinc ion binding"/>
    <property type="evidence" value="ECO:0007669"/>
    <property type="project" value="UniProtKB-KW"/>
</dbReference>
<feature type="domain" description="CCHC-type" evidence="3">
    <location>
        <begin position="483"/>
        <end position="496"/>
    </location>
</feature>
<dbReference type="Pfam" id="PF14223">
    <property type="entry name" value="Retrotran_gag_2"/>
    <property type="match status" value="1"/>
</dbReference>
<sequence length="526" mass="60351">MEAETGRKVEEMVLDILKKSNIEEATEFNIRVAASERLGIDLSDPRSKQFVRSVVESYLLSVVATEKSRDRDTEIKEDIVAANEEFRETEAPKPKREDCERVICQLSNRRNVAVKPFKGTTLVSIREFYVKDGKLLPGCKVKVIWTCAKKIVEGMGEEGKLHRKAKNDIRKFYLKGSYGISLSSEQWSTFKKSVPAIEEAITKMEGRLRLELNDKKNGDASNSVVDVAPVEPVPTEVIRFEVPIEVIRFNGKNYQFWAQQMELLLKQLKIEYVLTELCPNSTLGQAASAEEIAAAKAAERRWLNDDLMCCRNILSHLSDHLFNQYANRKMSAKELWEEVKLVYLYEEFGTKRSKVKKYIEFEMVDEKAVVEQIRELNNIADSIAAAGISIDDNFHVSVIISKLPPSWKDFCIKLMREEYLPFWKLMEHIKIEEESRNGVRPLGEHSNNIGFHQANKGGLRRADYKPLAMCRNRSEINTKIMSCSICGKKGHLSKNCWRRYDKQANERKAEEDVRRPTEVDTPGATQ</sequence>
<dbReference type="AlphaFoldDB" id="A0A371GN40"/>
<protein>
    <submittedName>
        <fullName evidence="4">RNA polymerase II transcriptional coactivator KELP</fullName>
    </submittedName>
</protein>
<dbReference type="SUPFAM" id="SSF54447">
    <property type="entry name" value="ssDNA-binding transcriptional regulator domain"/>
    <property type="match status" value="1"/>
</dbReference>
<dbReference type="Pfam" id="PF02229">
    <property type="entry name" value="PC4"/>
    <property type="match status" value="1"/>
</dbReference>
<keyword evidence="1" id="KW-0862">Zinc</keyword>
<dbReference type="STRING" id="157652.A0A371GN40"/>
<dbReference type="InterPro" id="IPR003173">
    <property type="entry name" value="PC4_C"/>
</dbReference>
<keyword evidence="5" id="KW-1185">Reference proteome</keyword>
<organism evidence="4 5">
    <name type="scientific">Mucuna pruriens</name>
    <name type="common">Velvet bean</name>
    <name type="synonym">Dolichos pruriens</name>
    <dbReference type="NCBI Taxonomy" id="157652"/>
    <lineage>
        <taxon>Eukaryota</taxon>
        <taxon>Viridiplantae</taxon>
        <taxon>Streptophyta</taxon>
        <taxon>Embryophyta</taxon>
        <taxon>Tracheophyta</taxon>
        <taxon>Spermatophyta</taxon>
        <taxon>Magnoliopsida</taxon>
        <taxon>eudicotyledons</taxon>
        <taxon>Gunneridae</taxon>
        <taxon>Pentapetalae</taxon>
        <taxon>rosids</taxon>
        <taxon>fabids</taxon>
        <taxon>Fabales</taxon>
        <taxon>Fabaceae</taxon>
        <taxon>Papilionoideae</taxon>
        <taxon>50 kb inversion clade</taxon>
        <taxon>NPAAA clade</taxon>
        <taxon>indigoferoid/millettioid clade</taxon>
        <taxon>Phaseoleae</taxon>
        <taxon>Mucuna</taxon>
    </lineage>
</organism>
<proteinExistence type="predicted"/>
<keyword evidence="1" id="KW-0479">Metal-binding</keyword>
<accession>A0A371GN40</accession>
<dbReference type="GO" id="GO:0006355">
    <property type="term" value="P:regulation of DNA-templated transcription"/>
    <property type="evidence" value="ECO:0007669"/>
    <property type="project" value="InterPro"/>
</dbReference>
<dbReference type="InterPro" id="IPR014876">
    <property type="entry name" value="DEK_C"/>
</dbReference>
<evidence type="ECO:0000313" key="5">
    <source>
        <dbReference type="Proteomes" id="UP000257109"/>
    </source>
</evidence>
<dbReference type="Pfam" id="PF08766">
    <property type="entry name" value="DEK_C"/>
    <property type="match status" value="1"/>
</dbReference>
<name>A0A371GN40_MUCPR</name>
<dbReference type="InterPro" id="IPR001878">
    <property type="entry name" value="Znf_CCHC"/>
</dbReference>
<dbReference type="PANTHER" id="PTHR47592:SF6">
    <property type="entry name" value="PBF68 PROTEIN"/>
    <property type="match status" value="1"/>
</dbReference>
<keyword evidence="1" id="KW-0863">Zinc-finger</keyword>
<feature type="non-terminal residue" evidence="4">
    <location>
        <position position="1"/>
    </location>
</feature>
<dbReference type="EMBL" id="QJKJ01004984">
    <property type="protein sequence ID" value="RDX91978.1"/>
    <property type="molecule type" value="Genomic_DNA"/>
</dbReference>
<dbReference type="Proteomes" id="UP000257109">
    <property type="component" value="Unassembled WGS sequence"/>
</dbReference>
<evidence type="ECO:0000313" key="4">
    <source>
        <dbReference type="EMBL" id="RDX91978.1"/>
    </source>
</evidence>
<dbReference type="OrthoDB" id="2505440at2759"/>
<dbReference type="PANTHER" id="PTHR47592">
    <property type="entry name" value="PBF68 PROTEIN"/>
    <property type="match status" value="1"/>
</dbReference>
<feature type="compositionally biased region" description="Basic and acidic residues" evidence="2">
    <location>
        <begin position="504"/>
        <end position="518"/>
    </location>
</feature>
<gene>
    <name evidence="4" type="primary">KELP</name>
    <name evidence="4" type="ORF">CR513_25959</name>
</gene>
<evidence type="ECO:0000259" key="3">
    <source>
        <dbReference type="PROSITE" id="PS50158"/>
    </source>
</evidence>
<reference evidence="4" key="1">
    <citation type="submission" date="2018-05" db="EMBL/GenBank/DDBJ databases">
        <title>Draft genome of Mucuna pruriens seed.</title>
        <authorList>
            <person name="Nnadi N.E."/>
            <person name="Vos R."/>
            <person name="Hasami M.H."/>
            <person name="Devisetty U.K."/>
            <person name="Aguiy J.C."/>
        </authorList>
    </citation>
    <scope>NUCLEOTIDE SEQUENCE [LARGE SCALE GENOMIC DNA]</scope>
    <source>
        <strain evidence="4">JCA_2017</strain>
    </source>
</reference>
<feature type="region of interest" description="Disordered" evidence="2">
    <location>
        <begin position="504"/>
        <end position="526"/>
    </location>
</feature>
<dbReference type="InterPro" id="IPR009044">
    <property type="entry name" value="ssDNA-bd_transcriptional_reg"/>
</dbReference>
<dbReference type="PROSITE" id="PS50158">
    <property type="entry name" value="ZF_CCHC"/>
    <property type="match status" value="1"/>
</dbReference>
<dbReference type="Gene3D" id="2.30.31.10">
    <property type="entry name" value="Transcriptional Coactivator Pc4, Chain A"/>
    <property type="match status" value="2"/>
</dbReference>